<evidence type="ECO:0000259" key="1">
    <source>
        <dbReference type="Pfam" id="PF04937"/>
    </source>
</evidence>
<comment type="caution">
    <text evidence="2">The sequence shown here is derived from an EMBL/GenBank/DDBJ whole genome shotgun (WGS) entry which is preliminary data.</text>
</comment>
<dbReference type="Proteomes" id="UP000241394">
    <property type="component" value="Chromosome LG16"/>
</dbReference>
<reference evidence="2 3" key="1">
    <citation type="submission" date="2017-07" db="EMBL/GenBank/DDBJ databases">
        <title>An improved, manually edited Actinidia chinensis var. chinensis (kiwifruit) genome highlights the challenges associated with draft genomes and gene prediction in plants.</title>
        <authorList>
            <person name="Pilkington S."/>
            <person name="Crowhurst R."/>
            <person name="Hilario E."/>
            <person name="Nardozza S."/>
            <person name="Fraser L."/>
            <person name="Peng Y."/>
            <person name="Gunaseelan K."/>
            <person name="Simpson R."/>
            <person name="Tahir J."/>
            <person name="Deroles S."/>
            <person name="Templeton K."/>
            <person name="Luo Z."/>
            <person name="Davy M."/>
            <person name="Cheng C."/>
            <person name="Mcneilage M."/>
            <person name="Scaglione D."/>
            <person name="Liu Y."/>
            <person name="Zhang Q."/>
            <person name="Datson P."/>
            <person name="De Silva N."/>
            <person name="Gardiner S."/>
            <person name="Bassett H."/>
            <person name="Chagne D."/>
            <person name="Mccallum J."/>
            <person name="Dzierzon H."/>
            <person name="Deng C."/>
            <person name="Wang Y.-Y."/>
            <person name="Barron N."/>
            <person name="Manako K."/>
            <person name="Bowen J."/>
            <person name="Foster T."/>
            <person name="Erridge Z."/>
            <person name="Tiffin H."/>
            <person name="Waite C."/>
            <person name="Davies K."/>
            <person name="Grierson E."/>
            <person name="Laing W."/>
            <person name="Kirk R."/>
            <person name="Chen X."/>
            <person name="Wood M."/>
            <person name="Montefiori M."/>
            <person name="Brummell D."/>
            <person name="Schwinn K."/>
            <person name="Catanach A."/>
            <person name="Fullerton C."/>
            <person name="Li D."/>
            <person name="Meiyalaghan S."/>
            <person name="Nieuwenhuizen N."/>
            <person name="Read N."/>
            <person name="Prakash R."/>
            <person name="Hunter D."/>
            <person name="Zhang H."/>
            <person name="Mckenzie M."/>
            <person name="Knabel M."/>
            <person name="Harris A."/>
            <person name="Allan A."/>
            <person name="Chen A."/>
            <person name="Janssen B."/>
            <person name="Plunkett B."/>
            <person name="Dwamena C."/>
            <person name="Voogd C."/>
            <person name="Leif D."/>
            <person name="Lafferty D."/>
            <person name="Souleyre E."/>
            <person name="Varkonyi-Gasic E."/>
            <person name="Gambi F."/>
            <person name="Hanley J."/>
            <person name="Yao J.-L."/>
            <person name="Cheung J."/>
            <person name="David K."/>
            <person name="Warren B."/>
            <person name="Marsh K."/>
            <person name="Snowden K."/>
            <person name="Lin-Wang K."/>
            <person name="Brian L."/>
            <person name="Martinez-Sanchez M."/>
            <person name="Wang M."/>
            <person name="Ileperuma N."/>
            <person name="Macnee N."/>
            <person name="Campin R."/>
            <person name="Mcatee P."/>
            <person name="Drummond R."/>
            <person name="Espley R."/>
            <person name="Ireland H."/>
            <person name="Wu R."/>
            <person name="Atkinson R."/>
            <person name="Karunairetnam S."/>
            <person name="Bulley S."/>
            <person name="Chunkath S."/>
            <person name="Hanley Z."/>
            <person name="Storey R."/>
            <person name="Thrimawithana A."/>
            <person name="Thomson S."/>
            <person name="David C."/>
            <person name="Testolin R."/>
        </authorList>
    </citation>
    <scope>NUCLEOTIDE SEQUENCE [LARGE SCALE GENOMIC DNA]</scope>
    <source>
        <strain evidence="3">cv. Red5</strain>
        <tissue evidence="2">Young leaf</tissue>
    </source>
</reference>
<dbReference type="Pfam" id="PF04937">
    <property type="entry name" value="DUF659"/>
    <property type="match status" value="1"/>
</dbReference>
<dbReference type="EMBL" id="NKQK01000016">
    <property type="protein sequence ID" value="PSS07218.1"/>
    <property type="molecule type" value="Genomic_DNA"/>
</dbReference>
<dbReference type="OrthoDB" id="1741262at2759"/>
<evidence type="ECO:0000313" key="2">
    <source>
        <dbReference type="EMBL" id="PSS07218.1"/>
    </source>
</evidence>
<dbReference type="AlphaFoldDB" id="A0A2R6QF21"/>
<dbReference type="InParanoid" id="A0A2R6QF21"/>
<proteinExistence type="predicted"/>
<dbReference type="OMA" id="WWLTHGA"/>
<reference evidence="3" key="2">
    <citation type="journal article" date="2018" name="BMC Genomics">
        <title>A manually annotated Actinidia chinensis var. chinensis (kiwifruit) genome highlights the challenges associated with draft genomes and gene prediction in plants.</title>
        <authorList>
            <person name="Pilkington S.M."/>
            <person name="Crowhurst R."/>
            <person name="Hilario E."/>
            <person name="Nardozza S."/>
            <person name="Fraser L."/>
            <person name="Peng Y."/>
            <person name="Gunaseelan K."/>
            <person name="Simpson R."/>
            <person name="Tahir J."/>
            <person name="Deroles S.C."/>
            <person name="Templeton K."/>
            <person name="Luo Z."/>
            <person name="Davy M."/>
            <person name="Cheng C."/>
            <person name="McNeilage M."/>
            <person name="Scaglione D."/>
            <person name="Liu Y."/>
            <person name="Zhang Q."/>
            <person name="Datson P."/>
            <person name="De Silva N."/>
            <person name="Gardiner S.E."/>
            <person name="Bassett H."/>
            <person name="Chagne D."/>
            <person name="McCallum J."/>
            <person name="Dzierzon H."/>
            <person name="Deng C."/>
            <person name="Wang Y.Y."/>
            <person name="Barron L."/>
            <person name="Manako K."/>
            <person name="Bowen J."/>
            <person name="Foster T.M."/>
            <person name="Erridge Z.A."/>
            <person name="Tiffin H."/>
            <person name="Waite C.N."/>
            <person name="Davies K.M."/>
            <person name="Grierson E.P."/>
            <person name="Laing W.A."/>
            <person name="Kirk R."/>
            <person name="Chen X."/>
            <person name="Wood M."/>
            <person name="Montefiori M."/>
            <person name="Brummell D.A."/>
            <person name="Schwinn K.E."/>
            <person name="Catanach A."/>
            <person name="Fullerton C."/>
            <person name="Li D."/>
            <person name="Meiyalaghan S."/>
            <person name="Nieuwenhuizen N."/>
            <person name="Read N."/>
            <person name="Prakash R."/>
            <person name="Hunter D."/>
            <person name="Zhang H."/>
            <person name="McKenzie M."/>
            <person name="Knabel M."/>
            <person name="Harris A."/>
            <person name="Allan A.C."/>
            <person name="Gleave A."/>
            <person name="Chen A."/>
            <person name="Janssen B.J."/>
            <person name="Plunkett B."/>
            <person name="Ampomah-Dwamena C."/>
            <person name="Voogd C."/>
            <person name="Leif D."/>
            <person name="Lafferty D."/>
            <person name="Souleyre E.J.F."/>
            <person name="Varkonyi-Gasic E."/>
            <person name="Gambi F."/>
            <person name="Hanley J."/>
            <person name="Yao J.L."/>
            <person name="Cheung J."/>
            <person name="David K.M."/>
            <person name="Warren B."/>
            <person name="Marsh K."/>
            <person name="Snowden K.C."/>
            <person name="Lin-Wang K."/>
            <person name="Brian L."/>
            <person name="Martinez-Sanchez M."/>
            <person name="Wang M."/>
            <person name="Ileperuma N."/>
            <person name="Macnee N."/>
            <person name="Campin R."/>
            <person name="McAtee P."/>
            <person name="Drummond R.S.M."/>
            <person name="Espley R.V."/>
            <person name="Ireland H.S."/>
            <person name="Wu R."/>
            <person name="Atkinson R.G."/>
            <person name="Karunairetnam S."/>
            <person name="Bulley S."/>
            <person name="Chunkath S."/>
            <person name="Hanley Z."/>
            <person name="Storey R."/>
            <person name="Thrimawithana A.H."/>
            <person name="Thomson S."/>
            <person name="David C."/>
            <person name="Testolin R."/>
            <person name="Huang H."/>
            <person name="Hellens R.P."/>
            <person name="Schaffer R.J."/>
        </authorList>
    </citation>
    <scope>NUCLEOTIDE SEQUENCE [LARGE SCALE GENOMIC DNA]</scope>
    <source>
        <strain evidence="3">cv. Red5</strain>
    </source>
</reference>
<keyword evidence="3" id="KW-1185">Reference proteome</keyword>
<organism evidence="2 3">
    <name type="scientific">Actinidia chinensis var. chinensis</name>
    <name type="common">Chinese soft-hair kiwi</name>
    <dbReference type="NCBI Taxonomy" id="1590841"/>
    <lineage>
        <taxon>Eukaryota</taxon>
        <taxon>Viridiplantae</taxon>
        <taxon>Streptophyta</taxon>
        <taxon>Embryophyta</taxon>
        <taxon>Tracheophyta</taxon>
        <taxon>Spermatophyta</taxon>
        <taxon>Magnoliopsida</taxon>
        <taxon>eudicotyledons</taxon>
        <taxon>Gunneridae</taxon>
        <taxon>Pentapetalae</taxon>
        <taxon>asterids</taxon>
        <taxon>Ericales</taxon>
        <taxon>Actinidiaceae</taxon>
        <taxon>Actinidia</taxon>
    </lineage>
</organism>
<dbReference type="InterPro" id="IPR012337">
    <property type="entry name" value="RNaseH-like_sf"/>
</dbReference>
<dbReference type="FunCoup" id="A0A2R6QF21">
    <property type="interactions" value="195"/>
</dbReference>
<evidence type="ECO:0000313" key="3">
    <source>
        <dbReference type="Proteomes" id="UP000241394"/>
    </source>
</evidence>
<dbReference type="PANTHER" id="PTHR32166">
    <property type="entry name" value="OSJNBA0013A04.12 PROTEIN"/>
    <property type="match status" value="1"/>
</dbReference>
<dbReference type="InterPro" id="IPR007021">
    <property type="entry name" value="DUF659"/>
</dbReference>
<name>A0A2R6QF21_ACTCC</name>
<dbReference type="STRING" id="1590841.A0A2R6QF21"/>
<sequence length="689" mass="77882">MSRNEIAKNINDHGMVLDDLKRRVECNYCGKVVSGFTRLKCHLGGIRGDVAPCEEVPTDVKGLMRNRLLEKKRGNLSKEVGELYHPDLPLKRIWCPHSNCVKNAEQDMVQPVESGGKKHVKFNSISENSVLEVFSFPKGNICSQAAPSAMEELSSHQFQKCIARFFYETGIDFSAAKSPSFQRMVNATLDCGHIEFKIPSCRELKGWIFQDEVKEMQHFFDEVIMEVGADNVVQIITYFTSACMEAVGKQLMEKHRTIFWTVSASHCLQLMLEKMGMIDLIKGILEKTKTITKFIYSHATVLKLMRNHTCGCDLIKPSKIRSAMPSLTLENIVSEKENLGEMFVSSEWSTSIWASSREGKEVADLVADRSFWTGATVVLKATILLVRVLYLIHEDDKPLLGYIYETINQAKETIKDEFKNKKAQYTPFWNAIDEIWNNHLHSPLHSAGYFLNPSLFYSSDFFTDAEVASGLLCCIVRMVEGKHVQDLVSLQVDEYRAANGHFGQGSTFDRRSSTSPGHCPELQRLAIRILSQTCDGASRYQLKRSLAEKLLTKGRNYIEQQRLNDLTFVHYNLQLRNFESGVSSDILAEDIDPMDDWIVDEAQDHVVLENWLTNVTVAKGKGVVNGFQMGFRFEVVRVIGDDHITGTMIGKRLGRGNDGYVVVGSSEERREEIVLTEKGKRQAAVISRG</sequence>
<accession>A0A2R6QF21</accession>
<feature type="domain" description="DUF659" evidence="1">
    <location>
        <begin position="213"/>
        <end position="291"/>
    </location>
</feature>
<dbReference type="PANTHER" id="PTHR32166:SF63">
    <property type="entry name" value="HAT TRANSPOSON SUPERFAMILY PROTEIN"/>
    <property type="match status" value="1"/>
</dbReference>
<protein>
    <submittedName>
        <fullName evidence="2">S-cell enriched with leucine-rich repeat-containing protein</fullName>
    </submittedName>
</protein>
<dbReference type="Gramene" id="PSS07218">
    <property type="protein sequence ID" value="PSS07218"/>
    <property type="gene ID" value="CEY00_Acc17556"/>
</dbReference>
<dbReference type="SUPFAM" id="SSF53098">
    <property type="entry name" value="Ribonuclease H-like"/>
    <property type="match status" value="1"/>
</dbReference>
<gene>
    <name evidence="2" type="ORF">CEY00_Acc17556</name>
</gene>